<evidence type="ECO:0000259" key="2">
    <source>
        <dbReference type="Pfam" id="PF19077"/>
    </source>
</evidence>
<dbReference type="EMBL" id="CP045650">
    <property type="protein sequence ID" value="QGA10744.1"/>
    <property type="molecule type" value="Genomic_DNA"/>
</dbReference>
<feature type="domain" description="Bacterial Ig" evidence="1">
    <location>
        <begin position="428"/>
        <end position="504"/>
    </location>
</feature>
<feature type="domain" description="Bacterial Ig" evidence="1">
    <location>
        <begin position="344"/>
        <end position="422"/>
    </location>
</feature>
<dbReference type="EMBL" id="WITK01000010">
    <property type="protein sequence ID" value="MQW92083.1"/>
    <property type="molecule type" value="Genomic_DNA"/>
</dbReference>
<evidence type="ECO:0000313" key="6">
    <source>
        <dbReference type="Proteomes" id="UP000327478"/>
    </source>
</evidence>
<dbReference type="InterPro" id="IPR041498">
    <property type="entry name" value="Big_6"/>
</dbReference>
<dbReference type="Gene3D" id="2.60.40.10">
    <property type="entry name" value="Immunoglobulins"/>
    <property type="match status" value="5"/>
</dbReference>
<protein>
    <submittedName>
        <fullName evidence="4">BapA prefix-like domain-containing protein</fullName>
    </submittedName>
</protein>
<feature type="domain" description="Biofilm-associated protein BapA-like prefix-like" evidence="3">
    <location>
        <begin position="1"/>
        <end position="108"/>
    </location>
</feature>
<feature type="domain" description="Bacterial Ig-like" evidence="2">
    <location>
        <begin position="524"/>
        <end position="612"/>
    </location>
</feature>
<accession>A0A5Q0P1T8</accession>
<dbReference type="Pfam" id="PF17936">
    <property type="entry name" value="Big_6"/>
    <property type="match status" value="4"/>
</dbReference>
<dbReference type="InterPro" id="IPR044016">
    <property type="entry name" value="Big_13"/>
</dbReference>
<reference evidence="6 7" key="1">
    <citation type="submission" date="2019-10" db="EMBL/GenBank/DDBJ databases">
        <authorList>
            <person name="Dong K."/>
        </authorList>
    </citation>
    <scope>NUCLEOTIDE SEQUENCE [LARGE SCALE GENOMIC DNA]</scope>
    <source>
        <strain evidence="6">dk386</strain>
        <strain evidence="5">Dk386</strain>
        <strain evidence="4">Dk771</strain>
        <strain evidence="7">dk771</strain>
    </source>
</reference>
<name>A0A5Q0P1T8_9GAMM</name>
<dbReference type="Proteomes" id="UP000327478">
    <property type="component" value="Chromosome"/>
</dbReference>
<feature type="domain" description="Bacterial Ig" evidence="1">
    <location>
        <begin position="172"/>
        <end position="249"/>
    </location>
</feature>
<dbReference type="RefSeq" id="WP_153371144.1">
    <property type="nucleotide sequence ID" value="NZ_CP045650.1"/>
</dbReference>
<proteinExistence type="predicted"/>
<sequence length="687" mass="72503">MTKIVVYSKDHLIPLQNTENNQILLNQNTVVLMHFPKENIASIERSGTTAIVHLKNGETVVLENFFNLDGTPANVIVLTNPQGYYDVMLLDEQGQLIQYNPINNIHQLSGTPNWISATQVNAIQESAESTAPWYASKLVKTGLAILGAEAIYLAAFKKDDDHENKATDTMPPATPKGTLDAAGKVITGQAEANVKIFVVDANNKVLAETKADASGNYTLSLSRDVVNNEKVYVYAQDAAGNSSSFLTLTGTKDTLAPELEWAQFSTDGAFVTGKTEAKAKVYVYAEDGVTVLAGPISAANDGTFTLNLTPVLAENSKAKVVAVDEAGNKSPAYEVIVGHDTIPPAQPALEVKSDGTSIKGTGEVGTTVQILNASKDVIAEKVIGPDGTFTISFSPAITDAAKYTLSLKDDAGNESKPIDLKVGLDTLAPDKVQATLNIDGNKLTGTAEANSSIEVRSGNTVIGTGKADAIGHFEITLTTALLNNNKATVIAYDAAKNASPSLDIIGTKDTIAPNKVVLKTVTDDVGTSKGTIAANSNTDDTQPKFEGTGEAGATVTIYNHGIPIGTTVVLANLTWSFTPDKALSLGEQSISFTQVDAAKNTSDMSDSFKFTVVTQVNASASEENIDVESLLSEDNGNTEIDDLLIQFDTNSATTNSNSAAPSMLAANFASINPQVEDHLHNDVWTIG</sequence>
<evidence type="ECO:0000313" key="7">
    <source>
        <dbReference type="Proteomes" id="UP000480556"/>
    </source>
</evidence>
<evidence type="ECO:0000259" key="1">
    <source>
        <dbReference type="Pfam" id="PF17936"/>
    </source>
</evidence>
<evidence type="ECO:0000313" key="5">
    <source>
        <dbReference type="EMBL" id="QGA10744.1"/>
    </source>
</evidence>
<dbReference type="Pfam" id="PF19077">
    <property type="entry name" value="Big_13"/>
    <property type="match status" value="1"/>
</dbReference>
<dbReference type="Pfam" id="PF22783">
    <property type="entry name" value="BapA_N"/>
    <property type="match status" value="1"/>
</dbReference>
<keyword evidence="6" id="KW-1185">Reference proteome</keyword>
<gene>
    <name evidence="5" type="ORF">GFH30_04760</name>
    <name evidence="4" type="ORF">GHJ48_06675</name>
</gene>
<evidence type="ECO:0000313" key="4">
    <source>
        <dbReference type="EMBL" id="MQW92083.1"/>
    </source>
</evidence>
<dbReference type="NCBIfam" id="NF033677">
    <property type="entry name" value="biofilm_BapA_N"/>
    <property type="match status" value="1"/>
</dbReference>
<dbReference type="InterPro" id="IPR013783">
    <property type="entry name" value="Ig-like_fold"/>
</dbReference>
<dbReference type="Proteomes" id="UP000480556">
    <property type="component" value="Unassembled WGS sequence"/>
</dbReference>
<evidence type="ECO:0000259" key="3">
    <source>
        <dbReference type="Pfam" id="PF22783"/>
    </source>
</evidence>
<feature type="domain" description="Bacterial Ig" evidence="1">
    <location>
        <begin position="262"/>
        <end position="336"/>
    </location>
</feature>
<organism evidence="4 7">
    <name type="scientific">Acinetobacter wanghuae</name>
    <dbReference type="NCBI Taxonomy" id="2662362"/>
    <lineage>
        <taxon>Bacteria</taxon>
        <taxon>Pseudomonadati</taxon>
        <taxon>Pseudomonadota</taxon>
        <taxon>Gammaproteobacteria</taxon>
        <taxon>Moraxellales</taxon>
        <taxon>Moraxellaceae</taxon>
        <taxon>Acinetobacter</taxon>
    </lineage>
</organism>
<dbReference type="AlphaFoldDB" id="A0A5Q0P1T8"/>
<dbReference type="InterPro" id="IPR048051">
    <property type="entry name" value="BapA-like_prefix-like"/>
</dbReference>